<dbReference type="InterPro" id="IPR011856">
    <property type="entry name" value="tRNA_endonuc-like_dom_sf"/>
</dbReference>
<accession>L0KVN5</accession>
<dbReference type="HOGENOM" id="CLU_1127102_0_0_2"/>
<dbReference type="RefSeq" id="WP_015324363.1">
    <property type="nucleotide sequence ID" value="NC_019977.1"/>
</dbReference>
<keyword evidence="4" id="KW-1185">Reference proteome</keyword>
<organism evidence="3 4">
    <name type="scientific">Methanomethylovorans hollandica (strain DSM 15978 / NBRC 107637 / DMS1)</name>
    <dbReference type="NCBI Taxonomy" id="867904"/>
    <lineage>
        <taxon>Archaea</taxon>
        <taxon>Methanobacteriati</taxon>
        <taxon>Methanobacteriota</taxon>
        <taxon>Stenosarchaea group</taxon>
        <taxon>Methanomicrobia</taxon>
        <taxon>Methanosarcinales</taxon>
        <taxon>Methanosarcinaceae</taxon>
        <taxon>Methanomethylovorans</taxon>
    </lineage>
</organism>
<evidence type="ECO:0000313" key="4">
    <source>
        <dbReference type="Proteomes" id="UP000010866"/>
    </source>
</evidence>
<protein>
    <submittedName>
        <fullName evidence="3">Putative nuclease of the RecB family</fullName>
    </submittedName>
</protein>
<evidence type="ECO:0000256" key="1">
    <source>
        <dbReference type="ARBA" id="ARBA00023125"/>
    </source>
</evidence>
<reference evidence="4" key="1">
    <citation type="submission" date="2012-02" db="EMBL/GenBank/DDBJ databases">
        <title>Complete sequence of chromosome of Methanomethylovorans hollandica DSM 15978.</title>
        <authorList>
            <person name="Lucas S."/>
            <person name="Copeland A."/>
            <person name="Lapidus A."/>
            <person name="Glavina del Rio T."/>
            <person name="Dalin E."/>
            <person name="Tice H."/>
            <person name="Bruce D."/>
            <person name="Goodwin L."/>
            <person name="Pitluck S."/>
            <person name="Peters L."/>
            <person name="Mikhailova N."/>
            <person name="Held B."/>
            <person name="Kyrpides N."/>
            <person name="Mavromatis K."/>
            <person name="Ivanova N."/>
            <person name="Brettin T."/>
            <person name="Detter J.C."/>
            <person name="Han C."/>
            <person name="Larimer F."/>
            <person name="Land M."/>
            <person name="Hauser L."/>
            <person name="Markowitz V."/>
            <person name="Cheng J.-F."/>
            <person name="Hugenholtz P."/>
            <person name="Woyke T."/>
            <person name="Wu D."/>
            <person name="Spring S."/>
            <person name="Schroeder M."/>
            <person name="Brambilla E."/>
            <person name="Klenk H.-P."/>
            <person name="Eisen J.A."/>
        </authorList>
    </citation>
    <scope>NUCLEOTIDE SEQUENCE [LARGE SCALE GENOMIC DNA]</scope>
    <source>
        <strain evidence="4">DSM 15978 / NBRC 107637 / DMS1</strain>
    </source>
</reference>
<dbReference type="AlphaFoldDB" id="L0KVN5"/>
<dbReference type="Proteomes" id="UP000010866">
    <property type="component" value="Chromosome"/>
</dbReference>
<dbReference type="GO" id="GO:0004519">
    <property type="term" value="F:endonuclease activity"/>
    <property type="evidence" value="ECO:0007669"/>
    <property type="project" value="InterPro"/>
</dbReference>
<dbReference type="EMBL" id="CP003362">
    <property type="protein sequence ID" value="AGB49196.1"/>
    <property type="molecule type" value="Genomic_DNA"/>
</dbReference>
<dbReference type="Pfam" id="PF01939">
    <property type="entry name" value="NucS_C"/>
    <property type="match status" value="1"/>
</dbReference>
<dbReference type="InterPro" id="IPR002793">
    <property type="entry name" value="Endonuclease_NucS"/>
</dbReference>
<gene>
    <name evidence="3" type="ordered locus">Metho_0955</name>
</gene>
<dbReference type="GO" id="GO:0003677">
    <property type="term" value="F:DNA binding"/>
    <property type="evidence" value="ECO:0007669"/>
    <property type="project" value="UniProtKB-KW"/>
</dbReference>
<evidence type="ECO:0000313" key="3">
    <source>
        <dbReference type="EMBL" id="AGB49196.1"/>
    </source>
</evidence>
<dbReference type="PANTHER" id="PTHR38814">
    <property type="entry name" value="ENDONUCLEASE NUCS"/>
    <property type="match status" value="1"/>
</dbReference>
<feature type="domain" description="Endonuclease NucS C-terminal" evidence="2">
    <location>
        <begin position="134"/>
        <end position="213"/>
    </location>
</feature>
<dbReference type="STRING" id="867904.Metho_0955"/>
<name>L0KVN5_METHD</name>
<dbReference type="KEGG" id="mhz:Metho_0955"/>
<dbReference type="GeneID" id="14406764"/>
<evidence type="ECO:0000259" key="2">
    <source>
        <dbReference type="Pfam" id="PF01939"/>
    </source>
</evidence>
<dbReference type="OrthoDB" id="140677at2157"/>
<dbReference type="PANTHER" id="PTHR38814:SF1">
    <property type="entry name" value="ENDONUCLEASE NUCS"/>
    <property type="match status" value="1"/>
</dbReference>
<proteinExistence type="predicted"/>
<keyword evidence="1" id="KW-0238">DNA-binding</keyword>
<sequence>MITYRLFTAAEAEYKDILSYNNLLDAIKEKHDIGHESVDIATLKDEEKEELIEDLRIISRKNGIGVVSKGTGALPISRSKKLGKICILLQLENEQITNVYPHETNKKRTDIASHLNRVLKASCLNDITDHGSISEQDIARMISTFPELIEEGLEFIDTEVETEGGRIDVVFKSKKNEHLLIEIEIEARDNAIGQVQRFITYSEKYNVPPEKIRLGIVCARIAESRVNACIGAGIEVYVLSLKKKTPDL</sequence>
<dbReference type="InterPro" id="IPR048301">
    <property type="entry name" value="NucS_C"/>
</dbReference>
<dbReference type="Gene3D" id="3.40.1350.10">
    <property type="match status" value="1"/>
</dbReference>